<dbReference type="PANTHER" id="PTHR19960:SF25">
    <property type="entry name" value="TEKTIN-1"/>
    <property type="match status" value="1"/>
</dbReference>
<sequence>MPCIDGLEHLLWKCEIGRNPAEIWKPDGWRFTPDYATPVGKEHEESGRLRKESPVLVYTAASTAHMESEVMLTDLPDRLSSSALEKNIKEAEALKARAERQLEAILKETVMLEEETSRTEAIHEKMKDPLQVAEENIIIRSKRPTREQTRDAVERSLNEQIAGAKHSIRMLGGVLDACDKELARLKVCREKLEEDIDQKRIALEVDNEALRMESGWAANIQSKRSPSASLPHMWRQRTENLCEECERTRATCERLRAKSKAIQEEALNVERETREAVLRNFARKMEETDRLKSELEASIANVSNEIITMEDARASVEQSMNDKHGPLALAKSRLSFRTSKPGNEIVRDAAERSLEKEIGDLEHSIRRLQLEMARQTADIHRLEQTRARLESDLKDKMDALALEQECEALQMDLSARMK</sequence>
<keyword evidence="12" id="KW-1185">Reference proteome</keyword>
<dbReference type="InterPro" id="IPR000435">
    <property type="entry name" value="Tektins"/>
</dbReference>
<dbReference type="EnsemblProtists" id="EKX53621">
    <property type="protein sequence ID" value="EKX53621"/>
    <property type="gene ID" value="GUITHDRAFT_132725"/>
</dbReference>
<dbReference type="KEGG" id="gtt:GUITHDRAFT_132725"/>
<feature type="coiled-coil region" evidence="9">
    <location>
        <begin position="81"/>
        <end position="115"/>
    </location>
</feature>
<dbReference type="OrthoDB" id="10054259at2759"/>
<evidence type="ECO:0000256" key="2">
    <source>
        <dbReference type="ARBA" id="ARBA00007209"/>
    </source>
</evidence>
<keyword evidence="4" id="KW-0282">Flagellum</keyword>
<accession>L1JYG6</accession>
<dbReference type="GO" id="GO:0015630">
    <property type="term" value="C:microtubule cytoskeleton"/>
    <property type="evidence" value="ECO:0007669"/>
    <property type="project" value="TreeGrafter"/>
</dbReference>
<feature type="coiled-coil region" evidence="9">
    <location>
        <begin position="238"/>
        <end position="312"/>
    </location>
</feature>
<keyword evidence="7" id="KW-0206">Cytoskeleton</keyword>
<dbReference type="GO" id="GO:0005737">
    <property type="term" value="C:cytoplasm"/>
    <property type="evidence" value="ECO:0007669"/>
    <property type="project" value="UniProtKB-ARBA"/>
</dbReference>
<evidence type="ECO:0000313" key="10">
    <source>
        <dbReference type="EMBL" id="EKX53621.1"/>
    </source>
</evidence>
<evidence type="ECO:0000256" key="8">
    <source>
        <dbReference type="ARBA" id="ARBA00023273"/>
    </source>
</evidence>
<evidence type="ECO:0008006" key="13">
    <source>
        <dbReference type="Google" id="ProtNLM"/>
    </source>
</evidence>
<keyword evidence="3" id="KW-0963">Cytoplasm</keyword>
<evidence type="ECO:0000256" key="7">
    <source>
        <dbReference type="ARBA" id="ARBA00023212"/>
    </source>
</evidence>
<dbReference type="PANTHER" id="PTHR19960">
    <property type="entry name" value="TEKTIN"/>
    <property type="match status" value="1"/>
</dbReference>
<dbReference type="Pfam" id="PF03148">
    <property type="entry name" value="Tektin"/>
    <property type="match status" value="1"/>
</dbReference>
<dbReference type="GO" id="GO:0005634">
    <property type="term" value="C:nucleus"/>
    <property type="evidence" value="ECO:0007669"/>
    <property type="project" value="TreeGrafter"/>
</dbReference>
<evidence type="ECO:0000313" key="12">
    <source>
        <dbReference type="Proteomes" id="UP000011087"/>
    </source>
</evidence>
<reference evidence="10 12" key="1">
    <citation type="journal article" date="2012" name="Nature">
        <title>Algal genomes reveal evolutionary mosaicism and the fate of nucleomorphs.</title>
        <authorList>
            <consortium name="DOE Joint Genome Institute"/>
            <person name="Curtis B.A."/>
            <person name="Tanifuji G."/>
            <person name="Burki F."/>
            <person name="Gruber A."/>
            <person name="Irimia M."/>
            <person name="Maruyama S."/>
            <person name="Arias M.C."/>
            <person name="Ball S.G."/>
            <person name="Gile G.H."/>
            <person name="Hirakawa Y."/>
            <person name="Hopkins J.F."/>
            <person name="Kuo A."/>
            <person name="Rensing S.A."/>
            <person name="Schmutz J."/>
            <person name="Symeonidi A."/>
            <person name="Elias M."/>
            <person name="Eveleigh R.J."/>
            <person name="Herman E.K."/>
            <person name="Klute M.J."/>
            <person name="Nakayama T."/>
            <person name="Obornik M."/>
            <person name="Reyes-Prieto A."/>
            <person name="Armbrust E.V."/>
            <person name="Aves S.J."/>
            <person name="Beiko R.G."/>
            <person name="Coutinho P."/>
            <person name="Dacks J.B."/>
            <person name="Durnford D.G."/>
            <person name="Fast N.M."/>
            <person name="Green B.R."/>
            <person name="Grisdale C.J."/>
            <person name="Hempel F."/>
            <person name="Henrissat B."/>
            <person name="Hoppner M.P."/>
            <person name="Ishida K."/>
            <person name="Kim E."/>
            <person name="Koreny L."/>
            <person name="Kroth P.G."/>
            <person name="Liu Y."/>
            <person name="Malik S.B."/>
            <person name="Maier U.G."/>
            <person name="McRose D."/>
            <person name="Mock T."/>
            <person name="Neilson J.A."/>
            <person name="Onodera N.T."/>
            <person name="Poole A.M."/>
            <person name="Pritham E.J."/>
            <person name="Richards T.A."/>
            <person name="Rocap G."/>
            <person name="Roy S.W."/>
            <person name="Sarai C."/>
            <person name="Schaack S."/>
            <person name="Shirato S."/>
            <person name="Slamovits C.H."/>
            <person name="Spencer D.F."/>
            <person name="Suzuki S."/>
            <person name="Worden A.Z."/>
            <person name="Zauner S."/>
            <person name="Barry K."/>
            <person name="Bell C."/>
            <person name="Bharti A.K."/>
            <person name="Crow J.A."/>
            <person name="Grimwood J."/>
            <person name="Kramer R."/>
            <person name="Lindquist E."/>
            <person name="Lucas S."/>
            <person name="Salamov A."/>
            <person name="McFadden G.I."/>
            <person name="Lane C.E."/>
            <person name="Keeling P.J."/>
            <person name="Gray M.W."/>
            <person name="Grigoriev I.V."/>
            <person name="Archibald J.M."/>
        </authorList>
    </citation>
    <scope>NUCLEOTIDE SEQUENCE</scope>
    <source>
        <strain evidence="10 12">CCMP2712</strain>
    </source>
</reference>
<dbReference type="GO" id="GO:0060271">
    <property type="term" value="P:cilium assembly"/>
    <property type="evidence" value="ECO:0007669"/>
    <property type="project" value="TreeGrafter"/>
</dbReference>
<dbReference type="EMBL" id="JH992969">
    <property type="protein sequence ID" value="EKX53621.1"/>
    <property type="molecule type" value="Genomic_DNA"/>
</dbReference>
<reference evidence="11" key="3">
    <citation type="submission" date="2015-06" db="UniProtKB">
        <authorList>
            <consortium name="EnsemblProtists"/>
        </authorList>
    </citation>
    <scope>IDENTIFICATION</scope>
</reference>
<dbReference type="Proteomes" id="UP000011087">
    <property type="component" value="Unassembled WGS sequence"/>
</dbReference>
<feature type="coiled-coil region" evidence="9">
    <location>
        <begin position="175"/>
        <end position="209"/>
    </location>
</feature>
<keyword evidence="8" id="KW-0966">Cell projection</keyword>
<keyword evidence="6" id="KW-0969">Cilium</keyword>
<evidence type="ECO:0000256" key="6">
    <source>
        <dbReference type="ARBA" id="ARBA00023069"/>
    </source>
</evidence>
<dbReference type="GO" id="GO:0060294">
    <property type="term" value="P:cilium movement involved in cell motility"/>
    <property type="evidence" value="ECO:0007669"/>
    <property type="project" value="InterPro"/>
</dbReference>
<dbReference type="GeneID" id="17310504"/>
<reference evidence="12" key="2">
    <citation type="submission" date="2012-11" db="EMBL/GenBank/DDBJ databases">
        <authorList>
            <person name="Kuo A."/>
            <person name="Curtis B.A."/>
            <person name="Tanifuji G."/>
            <person name="Burki F."/>
            <person name="Gruber A."/>
            <person name="Irimia M."/>
            <person name="Maruyama S."/>
            <person name="Arias M.C."/>
            <person name="Ball S.G."/>
            <person name="Gile G.H."/>
            <person name="Hirakawa Y."/>
            <person name="Hopkins J.F."/>
            <person name="Rensing S.A."/>
            <person name="Schmutz J."/>
            <person name="Symeonidi A."/>
            <person name="Elias M."/>
            <person name="Eveleigh R.J."/>
            <person name="Herman E.K."/>
            <person name="Klute M.J."/>
            <person name="Nakayama T."/>
            <person name="Obornik M."/>
            <person name="Reyes-Prieto A."/>
            <person name="Armbrust E.V."/>
            <person name="Aves S.J."/>
            <person name="Beiko R.G."/>
            <person name="Coutinho P."/>
            <person name="Dacks J.B."/>
            <person name="Durnford D.G."/>
            <person name="Fast N.M."/>
            <person name="Green B.R."/>
            <person name="Grisdale C."/>
            <person name="Hempe F."/>
            <person name="Henrissat B."/>
            <person name="Hoppner M.P."/>
            <person name="Ishida K.-I."/>
            <person name="Kim E."/>
            <person name="Koreny L."/>
            <person name="Kroth P.G."/>
            <person name="Liu Y."/>
            <person name="Malik S.-B."/>
            <person name="Maier U.G."/>
            <person name="McRose D."/>
            <person name="Mock T."/>
            <person name="Neilson J.A."/>
            <person name="Onodera N.T."/>
            <person name="Poole A.M."/>
            <person name="Pritham E.J."/>
            <person name="Richards T.A."/>
            <person name="Rocap G."/>
            <person name="Roy S.W."/>
            <person name="Sarai C."/>
            <person name="Schaack S."/>
            <person name="Shirato S."/>
            <person name="Slamovits C.H."/>
            <person name="Spencer D.F."/>
            <person name="Suzuki S."/>
            <person name="Worden A.Z."/>
            <person name="Zauner S."/>
            <person name="Barry K."/>
            <person name="Bell C."/>
            <person name="Bharti A.K."/>
            <person name="Crow J.A."/>
            <person name="Grimwood J."/>
            <person name="Kramer R."/>
            <person name="Lindquist E."/>
            <person name="Lucas S."/>
            <person name="Salamov A."/>
            <person name="McFadden G.I."/>
            <person name="Lane C.E."/>
            <person name="Keeling P.J."/>
            <person name="Gray M.W."/>
            <person name="Grigoriev I.V."/>
            <person name="Archibald J.M."/>
        </authorList>
    </citation>
    <scope>NUCLEOTIDE SEQUENCE</scope>
    <source>
        <strain evidence="12">CCMP2712</strain>
    </source>
</reference>
<evidence type="ECO:0000256" key="1">
    <source>
        <dbReference type="ARBA" id="ARBA00004611"/>
    </source>
</evidence>
<organism evidence="10">
    <name type="scientific">Guillardia theta (strain CCMP2712)</name>
    <name type="common">Cryptophyte</name>
    <dbReference type="NCBI Taxonomy" id="905079"/>
    <lineage>
        <taxon>Eukaryota</taxon>
        <taxon>Cryptophyceae</taxon>
        <taxon>Pyrenomonadales</taxon>
        <taxon>Geminigeraceae</taxon>
        <taxon>Guillardia</taxon>
    </lineage>
</organism>
<dbReference type="PRINTS" id="PR00511">
    <property type="entry name" value="TEKTIN"/>
</dbReference>
<evidence type="ECO:0000256" key="3">
    <source>
        <dbReference type="ARBA" id="ARBA00022490"/>
    </source>
</evidence>
<feature type="coiled-coil region" evidence="9">
    <location>
        <begin position="351"/>
        <end position="399"/>
    </location>
</feature>
<dbReference type="STRING" id="905079.L1JYG6"/>
<evidence type="ECO:0000256" key="5">
    <source>
        <dbReference type="ARBA" id="ARBA00023054"/>
    </source>
</evidence>
<dbReference type="HOGENOM" id="CLU_657976_0_0_1"/>
<comment type="similarity">
    <text evidence="2">Belongs to the tektin family.</text>
</comment>
<comment type="subcellular location">
    <subcellularLocation>
        <location evidence="1">Cytoplasm</location>
        <location evidence="1">Cytoskeleton</location>
        <location evidence="1">Flagellum axoneme</location>
    </subcellularLocation>
</comment>
<dbReference type="InterPro" id="IPR048256">
    <property type="entry name" value="Tektin-like"/>
</dbReference>
<dbReference type="PaxDb" id="55529-EKX53621"/>
<keyword evidence="5 9" id="KW-0175">Coiled coil</keyword>
<proteinExistence type="inferred from homology"/>
<evidence type="ECO:0000313" key="11">
    <source>
        <dbReference type="EnsemblProtists" id="EKX53621"/>
    </source>
</evidence>
<dbReference type="RefSeq" id="XP_005840601.1">
    <property type="nucleotide sequence ID" value="XM_005840544.1"/>
</dbReference>
<dbReference type="OMA" id="RNLEDTH"/>
<evidence type="ECO:0000256" key="9">
    <source>
        <dbReference type="SAM" id="Coils"/>
    </source>
</evidence>
<evidence type="ECO:0000256" key="4">
    <source>
        <dbReference type="ARBA" id="ARBA00022846"/>
    </source>
</evidence>
<dbReference type="GO" id="GO:0005929">
    <property type="term" value="C:cilium"/>
    <property type="evidence" value="ECO:0007669"/>
    <property type="project" value="UniProtKB-ARBA"/>
</dbReference>
<dbReference type="eggNOG" id="KOG2685">
    <property type="taxonomic scope" value="Eukaryota"/>
</dbReference>
<name>L1JYG6_GUITC</name>
<gene>
    <name evidence="10" type="ORF">GUITHDRAFT_132725</name>
</gene>
<protein>
    <recommendedName>
        <fullName evidence="13">Tektin</fullName>
    </recommendedName>
</protein>
<dbReference type="AlphaFoldDB" id="L1JYG6"/>